<evidence type="ECO:0000313" key="12">
    <source>
        <dbReference type="EMBL" id="PZR81051.1"/>
    </source>
</evidence>
<dbReference type="SUPFAM" id="SSF141523">
    <property type="entry name" value="L,D-transpeptidase catalytic domain-like"/>
    <property type="match status" value="1"/>
</dbReference>
<dbReference type="GO" id="GO:0016757">
    <property type="term" value="F:glycosyltransferase activity"/>
    <property type="evidence" value="ECO:0007669"/>
    <property type="project" value="UniProtKB-KW"/>
</dbReference>
<dbReference type="GO" id="GO:0071555">
    <property type="term" value="P:cell wall organization"/>
    <property type="evidence" value="ECO:0007669"/>
    <property type="project" value="UniProtKB-UniRule"/>
</dbReference>
<evidence type="ECO:0000256" key="7">
    <source>
        <dbReference type="ARBA" id="ARBA00022984"/>
    </source>
</evidence>
<keyword evidence="5" id="KW-0378">Hydrolase</keyword>
<dbReference type="AlphaFoldDB" id="A0A2W6AT45"/>
<dbReference type="PROSITE" id="PS52029">
    <property type="entry name" value="LD_TPASE"/>
    <property type="match status" value="1"/>
</dbReference>
<keyword evidence="3" id="KW-0328">Glycosyltransferase</keyword>
<feature type="active site" description="Nucleophile" evidence="9">
    <location>
        <position position="319"/>
    </location>
</feature>
<dbReference type="InterPro" id="IPR022029">
    <property type="entry name" value="YoaR-like_PG-bd"/>
</dbReference>
<evidence type="ECO:0000256" key="3">
    <source>
        <dbReference type="ARBA" id="ARBA00022676"/>
    </source>
</evidence>
<feature type="compositionally biased region" description="Low complexity" evidence="10">
    <location>
        <begin position="347"/>
        <end position="362"/>
    </location>
</feature>
<organism evidence="12 13">
    <name type="scientific">Candidatus Aeolococcus gillhamiae</name>
    <dbReference type="NCBI Taxonomy" id="3127015"/>
    <lineage>
        <taxon>Bacteria</taxon>
        <taxon>Bacillati</taxon>
        <taxon>Candidatus Dormiibacterota</taxon>
        <taxon>Candidatus Dormibacteria</taxon>
        <taxon>Candidatus Aeolococcales</taxon>
        <taxon>Candidatus Aeolococcaceae</taxon>
        <taxon>Candidatus Aeolococcus</taxon>
    </lineage>
</organism>
<protein>
    <recommendedName>
        <fullName evidence="11">L,D-TPase catalytic domain-containing protein</fullName>
    </recommendedName>
</protein>
<dbReference type="GO" id="GO:0071972">
    <property type="term" value="F:peptidoglycan L,D-transpeptidase activity"/>
    <property type="evidence" value="ECO:0007669"/>
    <property type="project" value="TreeGrafter"/>
</dbReference>
<comment type="pathway">
    <text evidence="1 9">Cell wall biogenesis; peptidoglycan biosynthesis.</text>
</comment>
<dbReference type="Gene3D" id="2.40.440.10">
    <property type="entry name" value="L,D-transpeptidase catalytic domain-like"/>
    <property type="match status" value="1"/>
</dbReference>
<name>A0A2W6AT45_9BACT</name>
<dbReference type="EMBL" id="QHBU01000124">
    <property type="protein sequence ID" value="PZR81051.1"/>
    <property type="molecule type" value="Genomic_DNA"/>
</dbReference>
<comment type="caution">
    <text evidence="12">The sequence shown here is derived from an EMBL/GenBank/DDBJ whole genome shotgun (WGS) entry which is preliminary data.</text>
</comment>
<evidence type="ECO:0000256" key="4">
    <source>
        <dbReference type="ARBA" id="ARBA00022679"/>
    </source>
</evidence>
<dbReference type="InterPro" id="IPR050979">
    <property type="entry name" value="LD-transpeptidase"/>
</dbReference>
<dbReference type="GO" id="GO:0018104">
    <property type="term" value="P:peptidoglycan-protein cross-linking"/>
    <property type="evidence" value="ECO:0007669"/>
    <property type="project" value="TreeGrafter"/>
</dbReference>
<evidence type="ECO:0000256" key="10">
    <source>
        <dbReference type="SAM" id="MobiDB-lite"/>
    </source>
</evidence>
<keyword evidence="4" id="KW-0808">Transferase</keyword>
<keyword evidence="8 9" id="KW-0961">Cell wall biogenesis/degradation</keyword>
<keyword evidence="6 9" id="KW-0133">Cell shape</keyword>
<dbReference type="GO" id="GO:0008360">
    <property type="term" value="P:regulation of cell shape"/>
    <property type="evidence" value="ECO:0007669"/>
    <property type="project" value="UniProtKB-UniRule"/>
</dbReference>
<dbReference type="CDD" id="cd16913">
    <property type="entry name" value="YkuD_like"/>
    <property type="match status" value="1"/>
</dbReference>
<evidence type="ECO:0000256" key="2">
    <source>
        <dbReference type="ARBA" id="ARBA00005992"/>
    </source>
</evidence>
<evidence type="ECO:0000256" key="1">
    <source>
        <dbReference type="ARBA" id="ARBA00004752"/>
    </source>
</evidence>
<dbReference type="Pfam" id="PF03734">
    <property type="entry name" value="YkuD"/>
    <property type="match status" value="1"/>
</dbReference>
<feature type="active site" description="Proton donor/acceptor" evidence="9">
    <location>
        <position position="303"/>
    </location>
</feature>
<dbReference type="PANTHER" id="PTHR30582">
    <property type="entry name" value="L,D-TRANSPEPTIDASE"/>
    <property type="match status" value="1"/>
</dbReference>
<evidence type="ECO:0000256" key="6">
    <source>
        <dbReference type="ARBA" id="ARBA00022960"/>
    </source>
</evidence>
<evidence type="ECO:0000256" key="5">
    <source>
        <dbReference type="ARBA" id="ARBA00022801"/>
    </source>
</evidence>
<evidence type="ECO:0000256" key="9">
    <source>
        <dbReference type="PROSITE-ProRule" id="PRU01373"/>
    </source>
</evidence>
<feature type="region of interest" description="Disordered" evidence="10">
    <location>
        <begin position="347"/>
        <end position="370"/>
    </location>
</feature>
<dbReference type="GO" id="GO:0005576">
    <property type="term" value="C:extracellular region"/>
    <property type="evidence" value="ECO:0007669"/>
    <property type="project" value="TreeGrafter"/>
</dbReference>
<dbReference type="InterPro" id="IPR005490">
    <property type="entry name" value="LD_TPept_cat_dom"/>
</dbReference>
<dbReference type="PANTHER" id="PTHR30582:SF24">
    <property type="entry name" value="L,D-TRANSPEPTIDASE ERFK_SRFK-RELATED"/>
    <property type="match status" value="1"/>
</dbReference>
<gene>
    <name evidence="12" type="ORF">DLM65_06785</name>
</gene>
<sequence>MTWARRHPIVVISIVTALVVVSGTTAWAVSYDHRSAQTMLPGTVVGGVPVGGLHEDRALEAVRARVEDPLHRPIQVHADSFNTSTTAWDLGLRVDVPAAVHRAAIRSHQGNLFQRVWGRLFGHTSPSVAVTPTWGQGNVSAIVDQAAKAVAVAPQNAKIDTSSGFVNIVAPKTGRQLDVERSRTAVLDAAKSASPSVNLVSTPVEPKVGAAAVSKVILVRTGENMLYLYEDGKVTKQYSVATGQAAFPTPTGTWRIVSKIVNPTWTNPNSSWSTSMPATIGPGPNNPLGTRALALDAPGILIHATSDTSSIGFSASHGCIRMNPDDEMDLFGRVSAGTTVAIVNAGPAKPRPSAAAPAPTTPNQSATVNY</sequence>
<feature type="domain" description="L,D-TPase catalytic" evidence="11">
    <location>
        <begin position="215"/>
        <end position="343"/>
    </location>
</feature>
<evidence type="ECO:0000313" key="13">
    <source>
        <dbReference type="Proteomes" id="UP000248724"/>
    </source>
</evidence>
<dbReference type="Pfam" id="PF12229">
    <property type="entry name" value="PG_binding_4"/>
    <property type="match status" value="1"/>
</dbReference>
<dbReference type="InterPro" id="IPR038063">
    <property type="entry name" value="Transpep_catalytic_dom"/>
</dbReference>
<proteinExistence type="inferred from homology"/>
<reference evidence="12 13" key="1">
    <citation type="journal article" date="2017" name="Nature">
        <title>Atmospheric trace gases support primary production in Antarctic desert surface soil.</title>
        <authorList>
            <person name="Ji M."/>
            <person name="Greening C."/>
            <person name="Vanwonterghem I."/>
            <person name="Carere C.R."/>
            <person name="Bay S.K."/>
            <person name="Steen J.A."/>
            <person name="Montgomery K."/>
            <person name="Lines T."/>
            <person name="Beardall J."/>
            <person name="van Dorst J."/>
            <person name="Snape I."/>
            <person name="Stott M.B."/>
            <person name="Hugenholtz P."/>
            <person name="Ferrari B.C."/>
        </authorList>
    </citation>
    <scope>NUCLEOTIDE SEQUENCE [LARGE SCALE GENOMIC DNA]</scope>
    <source>
        <strain evidence="12">RRmetagenome_bin12</strain>
    </source>
</reference>
<accession>A0A2W6AT45</accession>
<dbReference type="Proteomes" id="UP000248724">
    <property type="component" value="Unassembled WGS sequence"/>
</dbReference>
<evidence type="ECO:0000256" key="8">
    <source>
        <dbReference type="ARBA" id="ARBA00023316"/>
    </source>
</evidence>
<keyword evidence="7 9" id="KW-0573">Peptidoglycan synthesis</keyword>
<evidence type="ECO:0000259" key="11">
    <source>
        <dbReference type="PROSITE" id="PS52029"/>
    </source>
</evidence>
<dbReference type="UniPathway" id="UPA00219"/>
<comment type="similarity">
    <text evidence="2">Belongs to the YkuD family.</text>
</comment>